<dbReference type="FunFam" id="3.30.420.10:FF:000045">
    <property type="entry name" value="3'-5' exonuclease DinG"/>
    <property type="match status" value="1"/>
</dbReference>
<keyword evidence="7" id="KW-1185">Reference proteome</keyword>
<evidence type="ECO:0000256" key="2">
    <source>
        <dbReference type="ARBA" id="ARBA00025483"/>
    </source>
</evidence>
<dbReference type="Pfam" id="PF08448">
    <property type="entry name" value="PAS_4"/>
    <property type="match status" value="1"/>
</dbReference>
<comment type="caution">
    <text evidence="6">The sequence shown here is derived from an EMBL/GenBank/DDBJ whole genome shotgun (WGS) entry which is preliminary data.</text>
</comment>
<dbReference type="InterPro" id="IPR036397">
    <property type="entry name" value="RNaseH_sf"/>
</dbReference>
<dbReference type="PANTHER" id="PTHR30231">
    <property type="entry name" value="DNA POLYMERASE III SUBUNIT EPSILON"/>
    <property type="match status" value="1"/>
</dbReference>
<name>A0A317RG44_9BURK</name>
<evidence type="ECO:0000256" key="4">
    <source>
        <dbReference type="ARBA" id="ARBA00049244"/>
    </source>
</evidence>
<evidence type="ECO:0000313" key="7">
    <source>
        <dbReference type="Proteomes" id="UP000246483"/>
    </source>
</evidence>
<dbReference type="InterPro" id="IPR035965">
    <property type="entry name" value="PAS-like_dom_sf"/>
</dbReference>
<protein>
    <recommendedName>
        <fullName evidence="1">DNA-directed DNA polymerase</fullName>
        <ecNumber evidence="1">2.7.7.7</ecNumber>
    </recommendedName>
</protein>
<dbReference type="GO" id="GO:0005829">
    <property type="term" value="C:cytosol"/>
    <property type="evidence" value="ECO:0007669"/>
    <property type="project" value="TreeGrafter"/>
</dbReference>
<proteinExistence type="predicted"/>
<dbReference type="EC" id="2.7.7.7" evidence="1"/>
<sequence>MLVGLPLPAPERARFAELALRGAPLLALGWAVGTAAAVAALQRWWLPRAQAWQALAEQTRALVNAAEPLRLPARPAADQQMLVQTIQALADQRDALRADIAAEVARASASVRQERNRLAALMAELTQSVVVCNREGRILLYNNRARMQFRALSEAPQLAGGAELVGIGRSIYAVFDQRLVAHALERVQQRLARGAAHPSAQFVTTTRAGQLLRAQLAPVTDADGDGDIDGFVLMLDNITRSFEEETARGQLLHGLTEGSRAALASAQAALDMLDYDDLEPEMRERFLGVLRHEVATLVERVDAVARRSAEALRTRWPLEDMRGSEFVELATRQVAAQCGVPVTAGEVDALLWLRLDSFSLLQALVHLGGRLVEEFGVRSLQLRLAREGGRARLDLAWVGHAVNTETVMGWEIDPMRIGGEVHPLSVRDVLERHDAEMWFERHRASHQAFFRFLLPLAGGADEVVAEAQPLDGRPEFFDFDLFAVTGADNQLDERPLTELVYTVFDTETTGLDPAGGDQIIQIGAARVVNGRLLRHESFEQLIDPGRDIPEAGIPIHGITAQMVAGQPRIEQVLPAFHQFARDTVLVGHNAAFDMRFLQLLEPRTGLRFQQPVLDTLLLSALVHPHQESHRLEAIAERLGVAVRGRHTALGDALVTAEILLRLIPLLREAGIVTLGQARARSQETYYARLKY</sequence>
<dbReference type="SUPFAM" id="SSF53098">
    <property type="entry name" value="Ribonuclease H-like"/>
    <property type="match status" value="1"/>
</dbReference>
<dbReference type="Gene3D" id="3.30.420.10">
    <property type="entry name" value="Ribonuclease H-like superfamily/Ribonuclease H"/>
    <property type="match status" value="1"/>
</dbReference>
<dbReference type="SMART" id="SM00479">
    <property type="entry name" value="EXOIII"/>
    <property type="match status" value="1"/>
</dbReference>
<dbReference type="GO" id="GO:0045004">
    <property type="term" value="P:DNA replication proofreading"/>
    <property type="evidence" value="ECO:0007669"/>
    <property type="project" value="TreeGrafter"/>
</dbReference>
<evidence type="ECO:0000259" key="5">
    <source>
        <dbReference type="SMART" id="SM00479"/>
    </source>
</evidence>
<comment type="catalytic activity">
    <reaction evidence="4">
        <text>DNA(n) + a 2'-deoxyribonucleoside 5'-triphosphate = DNA(n+1) + diphosphate</text>
        <dbReference type="Rhea" id="RHEA:22508"/>
        <dbReference type="Rhea" id="RHEA-COMP:17339"/>
        <dbReference type="Rhea" id="RHEA-COMP:17340"/>
        <dbReference type="ChEBI" id="CHEBI:33019"/>
        <dbReference type="ChEBI" id="CHEBI:61560"/>
        <dbReference type="ChEBI" id="CHEBI:173112"/>
        <dbReference type="EC" id="2.7.7.7"/>
    </reaction>
</comment>
<dbReference type="CDD" id="cd06127">
    <property type="entry name" value="DEDDh"/>
    <property type="match status" value="1"/>
</dbReference>
<dbReference type="InterPro" id="IPR012337">
    <property type="entry name" value="RNaseH-like_sf"/>
</dbReference>
<comment type="subunit">
    <text evidence="3">DNA polymerase III contains a core (composed of alpha, epsilon and theta chains) that associates with a tau subunit. This core dimerizes to form the POLIII' complex. PolIII' associates with the gamma complex (composed of gamma, delta, delta', psi and chi chains) and with the beta chain to form the complete DNA polymerase III complex.</text>
</comment>
<evidence type="ECO:0000256" key="1">
    <source>
        <dbReference type="ARBA" id="ARBA00012417"/>
    </source>
</evidence>
<dbReference type="EMBL" id="QGUB01000002">
    <property type="protein sequence ID" value="PWW47768.1"/>
    <property type="molecule type" value="Genomic_DNA"/>
</dbReference>
<dbReference type="GO" id="GO:0008408">
    <property type="term" value="F:3'-5' exonuclease activity"/>
    <property type="evidence" value="ECO:0007669"/>
    <property type="project" value="TreeGrafter"/>
</dbReference>
<feature type="domain" description="Exonuclease" evidence="5">
    <location>
        <begin position="500"/>
        <end position="668"/>
    </location>
</feature>
<dbReference type="Pfam" id="PF00929">
    <property type="entry name" value="RNase_T"/>
    <property type="match status" value="1"/>
</dbReference>
<dbReference type="GO" id="GO:0003887">
    <property type="term" value="F:DNA-directed DNA polymerase activity"/>
    <property type="evidence" value="ECO:0007669"/>
    <property type="project" value="UniProtKB-EC"/>
</dbReference>
<dbReference type="SUPFAM" id="SSF55785">
    <property type="entry name" value="PYP-like sensor domain (PAS domain)"/>
    <property type="match status" value="1"/>
</dbReference>
<dbReference type="NCBIfam" id="TIGR00573">
    <property type="entry name" value="dnaq"/>
    <property type="match status" value="1"/>
</dbReference>
<dbReference type="InterPro" id="IPR013520">
    <property type="entry name" value="Ribonucl_H"/>
</dbReference>
<evidence type="ECO:0000256" key="3">
    <source>
        <dbReference type="ARBA" id="ARBA00026073"/>
    </source>
</evidence>
<dbReference type="Gene3D" id="3.30.450.20">
    <property type="entry name" value="PAS domain"/>
    <property type="match status" value="1"/>
</dbReference>
<organism evidence="6 7">
    <name type="scientific">Melaminivora alkalimesophila</name>
    <dbReference type="NCBI Taxonomy" id="1165852"/>
    <lineage>
        <taxon>Bacteria</taxon>
        <taxon>Pseudomonadati</taxon>
        <taxon>Pseudomonadota</taxon>
        <taxon>Betaproteobacteria</taxon>
        <taxon>Burkholderiales</taxon>
        <taxon>Comamonadaceae</taxon>
        <taxon>Melaminivora</taxon>
    </lineage>
</organism>
<comment type="function">
    <text evidence="2">DNA polymerase III is a complex, multichain enzyme responsible for most of the replicative synthesis in bacteria. The epsilon subunit contain the editing function and is a proofreading 3'-5' exonuclease.</text>
</comment>
<gene>
    <name evidence="6" type="ORF">DFR36_102144</name>
</gene>
<dbReference type="InterPro" id="IPR013656">
    <property type="entry name" value="PAS_4"/>
</dbReference>
<accession>A0A317RG44</accession>
<dbReference type="AlphaFoldDB" id="A0A317RG44"/>
<dbReference type="InterPro" id="IPR006054">
    <property type="entry name" value="DnaQ"/>
</dbReference>
<dbReference type="GO" id="GO:0003677">
    <property type="term" value="F:DNA binding"/>
    <property type="evidence" value="ECO:0007669"/>
    <property type="project" value="InterPro"/>
</dbReference>
<dbReference type="Proteomes" id="UP000246483">
    <property type="component" value="Unassembled WGS sequence"/>
</dbReference>
<evidence type="ECO:0000313" key="6">
    <source>
        <dbReference type="EMBL" id="PWW47768.1"/>
    </source>
</evidence>
<dbReference type="PANTHER" id="PTHR30231:SF41">
    <property type="entry name" value="DNA POLYMERASE III SUBUNIT EPSILON"/>
    <property type="match status" value="1"/>
</dbReference>
<reference evidence="6 7" key="1">
    <citation type="submission" date="2018-05" db="EMBL/GenBank/DDBJ databases">
        <title>Genomic Encyclopedia of Type Strains, Phase IV (KMG-IV): sequencing the most valuable type-strain genomes for metagenomic binning, comparative biology and taxonomic classification.</title>
        <authorList>
            <person name="Goeker M."/>
        </authorList>
    </citation>
    <scope>NUCLEOTIDE SEQUENCE [LARGE SCALE GENOMIC DNA]</scope>
    <source>
        <strain evidence="6 7">DSM 26006</strain>
    </source>
</reference>